<keyword evidence="2" id="KW-0678">Repressor</keyword>
<dbReference type="Gene3D" id="1.10.10.10">
    <property type="entry name" value="Winged helix-like DNA-binding domain superfamily/Winged helix DNA-binding domain"/>
    <property type="match status" value="1"/>
</dbReference>
<reference evidence="8" key="1">
    <citation type="submission" date="2020-05" db="EMBL/GenBank/DDBJ databases">
        <authorList>
            <person name="Chiriac C."/>
            <person name="Salcher M."/>
            <person name="Ghai R."/>
            <person name="Kavagutti S V."/>
        </authorList>
    </citation>
    <scope>NUCLEOTIDE SEQUENCE</scope>
</reference>
<dbReference type="EMBL" id="CAEZWW010000074">
    <property type="protein sequence ID" value="CAB4673243.1"/>
    <property type="molecule type" value="Genomic_DNA"/>
</dbReference>
<evidence type="ECO:0000313" key="9">
    <source>
        <dbReference type="EMBL" id="CAB4715989.1"/>
    </source>
</evidence>
<evidence type="ECO:0000259" key="7">
    <source>
        <dbReference type="SMART" id="SM00881"/>
    </source>
</evidence>
<dbReference type="NCBIfam" id="NF003993">
    <property type="entry name" value="PRK05472.2-2"/>
    <property type="match status" value="1"/>
</dbReference>
<evidence type="ECO:0000256" key="2">
    <source>
        <dbReference type="ARBA" id="ARBA00022491"/>
    </source>
</evidence>
<evidence type="ECO:0000313" key="8">
    <source>
        <dbReference type="EMBL" id="CAB4673243.1"/>
    </source>
</evidence>
<dbReference type="AlphaFoldDB" id="A0A6J6MLG6"/>
<proteinExistence type="inferred from homology"/>
<dbReference type="InterPro" id="IPR036291">
    <property type="entry name" value="NAD(P)-bd_dom_sf"/>
</dbReference>
<name>A0A6J6MLG6_9ZZZZ</name>
<dbReference type="GO" id="GO:0003677">
    <property type="term" value="F:DNA binding"/>
    <property type="evidence" value="ECO:0007669"/>
    <property type="project" value="UniProtKB-KW"/>
</dbReference>
<dbReference type="InterPro" id="IPR036390">
    <property type="entry name" value="WH_DNA-bd_sf"/>
</dbReference>
<dbReference type="EMBL" id="CAFBPA010000011">
    <property type="protein sequence ID" value="CAB4995220.1"/>
    <property type="molecule type" value="Genomic_DNA"/>
</dbReference>
<dbReference type="Pfam" id="PF02629">
    <property type="entry name" value="CoA_binding"/>
    <property type="match status" value="1"/>
</dbReference>
<gene>
    <name evidence="8" type="ORF">UFOPK2310_00735</name>
    <name evidence="9" type="ORF">UFOPK2625_01266</name>
    <name evidence="10" type="ORF">UFOPK3425_00003</name>
    <name evidence="11" type="ORF">UFOPK4043_00143</name>
</gene>
<protein>
    <submittedName>
        <fullName evidence="8">Unannotated protein</fullName>
    </submittedName>
</protein>
<dbReference type="InterPro" id="IPR022876">
    <property type="entry name" value="Tscrpt_rep_Rex"/>
</dbReference>
<dbReference type="InterPro" id="IPR009718">
    <property type="entry name" value="Rex_DNA-bd_C_dom"/>
</dbReference>
<accession>A0A6J6MLG6</accession>
<dbReference type="GO" id="GO:0051775">
    <property type="term" value="P:response to redox state"/>
    <property type="evidence" value="ECO:0007669"/>
    <property type="project" value="InterPro"/>
</dbReference>
<dbReference type="NCBIfam" id="NF003995">
    <property type="entry name" value="PRK05472.2-4"/>
    <property type="match status" value="1"/>
</dbReference>
<dbReference type="EMBL" id="CAEZXZ010000226">
    <property type="protein sequence ID" value="CAB4715989.1"/>
    <property type="molecule type" value="Genomic_DNA"/>
</dbReference>
<dbReference type="GO" id="GO:0045892">
    <property type="term" value="P:negative regulation of DNA-templated transcription"/>
    <property type="evidence" value="ECO:0007669"/>
    <property type="project" value="InterPro"/>
</dbReference>
<sequence>MSIYLGKGRPREAGRGIPDATVARLPVYHRVLVSLSEAGVQTVSSEALAAKCGVSSAKFRKDLSYLGSYGTRGVGYDVSYLTYHISRELGSAQPWGVVIVGVGNLGRALISYRGFTSRGFAIVGLVDNHPDVVGECIAASELDNLVALTVRPLVELETIVGATKAQIGVIATPADCAQGVCDRLVASGIRSILNFAPVVLEVPNGVEVRKVDLAVELQILAFHEQRRGYEPEAMNA</sequence>
<organism evidence="8">
    <name type="scientific">freshwater metagenome</name>
    <dbReference type="NCBI Taxonomy" id="449393"/>
    <lineage>
        <taxon>unclassified sequences</taxon>
        <taxon>metagenomes</taxon>
        <taxon>ecological metagenomes</taxon>
    </lineage>
</organism>
<dbReference type="NCBIfam" id="NF003996">
    <property type="entry name" value="PRK05472.2-5"/>
    <property type="match status" value="1"/>
</dbReference>
<dbReference type="SMART" id="SM00881">
    <property type="entry name" value="CoA_binding"/>
    <property type="match status" value="1"/>
</dbReference>
<keyword evidence="6" id="KW-0804">Transcription</keyword>
<dbReference type="PANTHER" id="PTHR35786:SF1">
    <property type="entry name" value="REDOX-SENSING TRANSCRIPTIONAL REPRESSOR REX 1"/>
    <property type="match status" value="1"/>
</dbReference>
<dbReference type="InterPro" id="IPR036388">
    <property type="entry name" value="WH-like_DNA-bd_sf"/>
</dbReference>
<dbReference type="NCBIfam" id="NF003994">
    <property type="entry name" value="PRK05472.2-3"/>
    <property type="match status" value="1"/>
</dbReference>
<evidence type="ECO:0000256" key="6">
    <source>
        <dbReference type="ARBA" id="ARBA00023163"/>
    </source>
</evidence>
<dbReference type="SUPFAM" id="SSF51735">
    <property type="entry name" value="NAD(P)-binding Rossmann-fold domains"/>
    <property type="match status" value="1"/>
</dbReference>
<keyword evidence="3" id="KW-0805">Transcription regulation</keyword>
<dbReference type="HAMAP" id="MF_01131">
    <property type="entry name" value="Rex"/>
    <property type="match status" value="1"/>
</dbReference>
<dbReference type="Pfam" id="PF06971">
    <property type="entry name" value="Put_DNA-bind_N"/>
    <property type="match status" value="1"/>
</dbReference>
<keyword evidence="5" id="KW-0238">DNA-binding</keyword>
<evidence type="ECO:0000313" key="11">
    <source>
        <dbReference type="EMBL" id="CAB4995220.1"/>
    </source>
</evidence>
<evidence type="ECO:0000256" key="1">
    <source>
        <dbReference type="ARBA" id="ARBA00022490"/>
    </source>
</evidence>
<evidence type="ECO:0000256" key="5">
    <source>
        <dbReference type="ARBA" id="ARBA00023125"/>
    </source>
</evidence>
<dbReference type="NCBIfam" id="NF003992">
    <property type="entry name" value="PRK05472.2-1"/>
    <property type="match status" value="1"/>
</dbReference>
<dbReference type="PANTHER" id="PTHR35786">
    <property type="entry name" value="REDOX-SENSING TRANSCRIPTIONAL REPRESSOR REX"/>
    <property type="match status" value="1"/>
</dbReference>
<feature type="domain" description="CoA-binding" evidence="7">
    <location>
        <begin position="91"/>
        <end position="199"/>
    </location>
</feature>
<dbReference type="SUPFAM" id="SSF46785">
    <property type="entry name" value="Winged helix' DNA-binding domain"/>
    <property type="match status" value="1"/>
</dbReference>
<keyword evidence="4" id="KW-0520">NAD</keyword>
<dbReference type="EMBL" id="CAFBLV010000001">
    <property type="protein sequence ID" value="CAB4857890.1"/>
    <property type="molecule type" value="Genomic_DNA"/>
</dbReference>
<dbReference type="InterPro" id="IPR058236">
    <property type="entry name" value="Rex_actinobacterial-type"/>
</dbReference>
<evidence type="ECO:0000256" key="3">
    <source>
        <dbReference type="ARBA" id="ARBA00023015"/>
    </source>
</evidence>
<evidence type="ECO:0000313" key="10">
    <source>
        <dbReference type="EMBL" id="CAB4857890.1"/>
    </source>
</evidence>
<dbReference type="InterPro" id="IPR003781">
    <property type="entry name" value="CoA-bd"/>
</dbReference>
<dbReference type="Gene3D" id="3.40.50.720">
    <property type="entry name" value="NAD(P)-binding Rossmann-like Domain"/>
    <property type="match status" value="1"/>
</dbReference>
<keyword evidence="1" id="KW-0963">Cytoplasm</keyword>
<evidence type="ECO:0000256" key="4">
    <source>
        <dbReference type="ARBA" id="ARBA00023027"/>
    </source>
</evidence>